<evidence type="ECO:0000313" key="1">
    <source>
        <dbReference type="EMBL" id="CAJ1974507.1"/>
    </source>
</evidence>
<dbReference type="AlphaFoldDB" id="A0AA86TPF2"/>
<protein>
    <submittedName>
        <fullName evidence="1">Uncharacterized protein</fullName>
    </submittedName>
</protein>
<dbReference type="Proteomes" id="UP001189624">
    <property type="component" value="Chromosome 9"/>
</dbReference>
<keyword evidence="2" id="KW-1185">Reference proteome</keyword>
<reference evidence="1" key="1">
    <citation type="submission" date="2023-10" db="EMBL/GenBank/DDBJ databases">
        <authorList>
            <person name="Domelevo Entfellner J.-B."/>
        </authorList>
    </citation>
    <scope>NUCLEOTIDE SEQUENCE</scope>
</reference>
<accession>A0AA86TPF2</accession>
<evidence type="ECO:0000313" key="2">
    <source>
        <dbReference type="Proteomes" id="UP001189624"/>
    </source>
</evidence>
<gene>
    <name evidence="1" type="ORF">AYBTSS11_LOCUS26587</name>
</gene>
<dbReference type="EMBL" id="OY731406">
    <property type="protein sequence ID" value="CAJ1974507.1"/>
    <property type="molecule type" value="Genomic_DNA"/>
</dbReference>
<dbReference type="Gramene" id="rna-AYBTSS11_LOCUS26587">
    <property type="protein sequence ID" value="CAJ1974507.1"/>
    <property type="gene ID" value="gene-AYBTSS11_LOCUS26587"/>
</dbReference>
<name>A0AA86TPF2_9FABA</name>
<organism evidence="1 2">
    <name type="scientific">Sphenostylis stenocarpa</name>
    <dbReference type="NCBI Taxonomy" id="92480"/>
    <lineage>
        <taxon>Eukaryota</taxon>
        <taxon>Viridiplantae</taxon>
        <taxon>Streptophyta</taxon>
        <taxon>Embryophyta</taxon>
        <taxon>Tracheophyta</taxon>
        <taxon>Spermatophyta</taxon>
        <taxon>Magnoliopsida</taxon>
        <taxon>eudicotyledons</taxon>
        <taxon>Gunneridae</taxon>
        <taxon>Pentapetalae</taxon>
        <taxon>rosids</taxon>
        <taxon>fabids</taxon>
        <taxon>Fabales</taxon>
        <taxon>Fabaceae</taxon>
        <taxon>Papilionoideae</taxon>
        <taxon>50 kb inversion clade</taxon>
        <taxon>NPAAA clade</taxon>
        <taxon>indigoferoid/millettioid clade</taxon>
        <taxon>Phaseoleae</taxon>
        <taxon>Sphenostylis</taxon>
    </lineage>
</organism>
<proteinExistence type="predicted"/>
<sequence>MVMKSELTSVSVADLVEKQTVGSEWCALRWQRHSSISVLITKTTSSELLITLFMVMLTALTFCKLRLNGDDSFEACATMEHSKHLYKLRC</sequence>